<name>A0A919WB87_9ACTN</name>
<dbReference type="Proteomes" id="UP000677082">
    <property type="component" value="Unassembled WGS sequence"/>
</dbReference>
<reference evidence="1 2" key="1">
    <citation type="submission" date="2021-03" db="EMBL/GenBank/DDBJ databases">
        <title>Whole genome shotgun sequence of Actinoplanes toevensis NBRC 105298.</title>
        <authorList>
            <person name="Komaki H."/>
            <person name="Tamura T."/>
        </authorList>
    </citation>
    <scope>NUCLEOTIDE SEQUENCE [LARGE SCALE GENOMIC DNA]</scope>
    <source>
        <strain evidence="1 2">NBRC 105298</strain>
    </source>
</reference>
<protein>
    <submittedName>
        <fullName evidence="1">Uncharacterized protein</fullName>
    </submittedName>
</protein>
<organism evidence="1 2">
    <name type="scientific">Paractinoplanes toevensis</name>
    <dbReference type="NCBI Taxonomy" id="571911"/>
    <lineage>
        <taxon>Bacteria</taxon>
        <taxon>Bacillati</taxon>
        <taxon>Actinomycetota</taxon>
        <taxon>Actinomycetes</taxon>
        <taxon>Micromonosporales</taxon>
        <taxon>Micromonosporaceae</taxon>
        <taxon>Paractinoplanes</taxon>
    </lineage>
</organism>
<sequence>MPTLSASERAESRLRAGPAVSAVAKIHSASSATSGTVTMVMIFERIDQLRVLIRLRPRVGKLQGVTDRVRLRENT</sequence>
<evidence type="ECO:0000313" key="2">
    <source>
        <dbReference type="Proteomes" id="UP000677082"/>
    </source>
</evidence>
<evidence type="ECO:0000313" key="1">
    <source>
        <dbReference type="EMBL" id="GIM97011.1"/>
    </source>
</evidence>
<comment type="caution">
    <text evidence="1">The sequence shown here is derived from an EMBL/GenBank/DDBJ whole genome shotgun (WGS) entry which is preliminary data.</text>
</comment>
<dbReference type="EMBL" id="BOQN01000132">
    <property type="protein sequence ID" value="GIM97011.1"/>
    <property type="molecule type" value="Genomic_DNA"/>
</dbReference>
<dbReference type="AlphaFoldDB" id="A0A919WB87"/>
<proteinExistence type="predicted"/>
<gene>
    <name evidence="1" type="ORF">Ato02nite_088040</name>
</gene>
<accession>A0A919WB87</accession>
<keyword evidence="2" id="KW-1185">Reference proteome</keyword>